<gene>
    <name evidence="1" type="ORF">LTS18_007497</name>
</gene>
<proteinExistence type="predicted"/>
<sequence length="179" mass="19468">MIKNLPGYRFYASSLLMLYDRGTDDDGNVIAEGKESRPLSRHSTGLTDNKSTAAASSEGPSTSSQPLSQTKPQSYPEIKLKIVDFANCVTAEDEDARVARCPPQDPEGVDKGYLRGLRSLRLYFQRIYTEIHDQEWAERGEGEGMTVRPIIGGARSVYGFEGAEVGGGEGDGGWGDVSE</sequence>
<name>A0ACC3DP83_9PEZI</name>
<reference evidence="1" key="1">
    <citation type="submission" date="2024-09" db="EMBL/GenBank/DDBJ databases">
        <title>Black Yeasts Isolated from many extreme environments.</title>
        <authorList>
            <person name="Coleine C."/>
            <person name="Stajich J.E."/>
            <person name="Selbmann L."/>
        </authorList>
    </citation>
    <scope>NUCLEOTIDE SEQUENCE</scope>
    <source>
        <strain evidence="1">CCFEE 5737</strain>
    </source>
</reference>
<keyword evidence="2" id="KW-1185">Reference proteome</keyword>
<dbReference type="Proteomes" id="UP001186974">
    <property type="component" value="Unassembled WGS sequence"/>
</dbReference>
<comment type="caution">
    <text evidence="1">The sequence shown here is derived from an EMBL/GenBank/DDBJ whole genome shotgun (WGS) entry which is preliminary data.</text>
</comment>
<evidence type="ECO:0000313" key="2">
    <source>
        <dbReference type="Proteomes" id="UP001186974"/>
    </source>
</evidence>
<organism evidence="1 2">
    <name type="scientific">Coniosporium uncinatum</name>
    <dbReference type="NCBI Taxonomy" id="93489"/>
    <lineage>
        <taxon>Eukaryota</taxon>
        <taxon>Fungi</taxon>
        <taxon>Dikarya</taxon>
        <taxon>Ascomycota</taxon>
        <taxon>Pezizomycotina</taxon>
        <taxon>Dothideomycetes</taxon>
        <taxon>Dothideomycetes incertae sedis</taxon>
        <taxon>Coniosporium</taxon>
    </lineage>
</organism>
<accession>A0ACC3DP83</accession>
<evidence type="ECO:0000313" key="1">
    <source>
        <dbReference type="EMBL" id="KAK3078442.1"/>
    </source>
</evidence>
<dbReference type="EMBL" id="JAWDJW010001891">
    <property type="protein sequence ID" value="KAK3078442.1"/>
    <property type="molecule type" value="Genomic_DNA"/>
</dbReference>
<protein>
    <submittedName>
        <fullName evidence="1">Uncharacterized protein</fullName>
    </submittedName>
</protein>